<dbReference type="Pfam" id="PF18134">
    <property type="entry name" value="AGS_C"/>
    <property type="match status" value="1"/>
</dbReference>
<reference evidence="3 4" key="1">
    <citation type="submission" date="2019-09" db="EMBL/GenBank/DDBJ databases">
        <authorList>
            <person name="Pidcock S.E."/>
            <person name="Huws S.A."/>
        </authorList>
    </citation>
    <scope>NUCLEOTIDE SEQUENCE [LARGE SCALE GENOMIC DNA]</scope>
    <source>
        <strain evidence="3 4">MZ8</strain>
    </source>
</reference>
<reference evidence="3 4" key="2">
    <citation type="submission" date="2020-03" db="EMBL/GenBank/DDBJ databases">
        <title>Investigating the evolutionary divergence of the Butyrivibrio group.</title>
        <authorList>
            <person name="Skvortsov T."/>
            <person name="Santos F.G."/>
            <person name="Ting K.S."/>
            <person name="Creevey C.J."/>
        </authorList>
    </citation>
    <scope>NUCLEOTIDE SEQUENCE [LARGE SCALE GENOMIC DNA]</scope>
    <source>
        <strain evidence="3 4">MZ8</strain>
    </source>
</reference>
<dbReference type="GO" id="GO:0016779">
    <property type="term" value="F:nucleotidyltransferase activity"/>
    <property type="evidence" value="ECO:0007669"/>
    <property type="project" value="InterPro"/>
</dbReference>
<protein>
    <submittedName>
        <fullName evidence="3">Nucleotidyltransferase</fullName>
    </submittedName>
</protein>
<keyword evidence="1" id="KW-0051">Antiviral defense</keyword>
<dbReference type="InterPro" id="IPR006116">
    <property type="entry name" value="NT_2-5OAS_ClassI-CCAase"/>
</dbReference>
<comment type="caution">
    <text evidence="3">The sequence shown here is derived from an EMBL/GenBank/DDBJ whole genome shotgun (WGS) entry which is preliminary data.</text>
</comment>
<feature type="domain" description="Adenylyl/Guanylyl and SMODS C-terminal sensor" evidence="2">
    <location>
        <begin position="300"/>
        <end position="426"/>
    </location>
</feature>
<dbReference type="InterPro" id="IPR040511">
    <property type="entry name" value="AGS_C"/>
</dbReference>
<dbReference type="RefSeq" id="WP_090485242.1">
    <property type="nucleotide sequence ID" value="NZ_VTVE01000001.1"/>
</dbReference>
<keyword evidence="3" id="KW-0808">Transferase</keyword>
<evidence type="ECO:0000259" key="2">
    <source>
        <dbReference type="Pfam" id="PF18134"/>
    </source>
</evidence>
<proteinExistence type="predicted"/>
<dbReference type="InterPro" id="IPR043519">
    <property type="entry name" value="NT_sf"/>
</dbReference>
<dbReference type="SUPFAM" id="SSF81301">
    <property type="entry name" value="Nucleotidyltransferase"/>
    <property type="match status" value="1"/>
</dbReference>
<dbReference type="GO" id="GO:0051607">
    <property type="term" value="P:defense response to virus"/>
    <property type="evidence" value="ECO:0007669"/>
    <property type="project" value="UniProtKB-KW"/>
</dbReference>
<dbReference type="Pfam" id="PF18144">
    <property type="entry name" value="SMODS"/>
    <property type="match status" value="1"/>
</dbReference>
<name>A0A6M0LF01_PSEXY</name>
<sequence length="427" mass="48650">MSLSSDFKEFCKNIKLDDSAMRTTAREISKKLNKEYYDISGEETEHMYIVGSVGRKTAIKGSSDLDLLFVLPDDVYDKYNGYESGGQSQLLQEVKNVLKERYPKTDISGDGQVVVIEFDAYTVELVPAFINDASSFIYPDTHDGGSWKVTKPLLEQAACDDYDDSSNGAFRDFAGILRAWKNNIGFSFSGLLIDSLVAEFFEKNDLFEGATYYDYREMLLNLFGFLKDEKSNQSYWFALGSNQHVSDKGNGKFVKKAQIAYEKLKESSDDNLNEALSEILGCDFPKSDKAVRAYNLSNYKNTEEFIKDKFPVDIVYNLRIDCEVKQDGWRTNLLSKIIKDDGFLKIDKSLEFMIMSTDCPQPYDIYWKVRNVGDEAERRDDIRGQIVKGRSSHTEHSRYKGPHYTECYIVKHGVCVAKARINVPISG</sequence>
<evidence type="ECO:0000313" key="3">
    <source>
        <dbReference type="EMBL" id="NEX00457.1"/>
    </source>
</evidence>
<dbReference type="AlphaFoldDB" id="A0A6M0LF01"/>
<dbReference type="Proteomes" id="UP000473091">
    <property type="component" value="Unassembled WGS sequence"/>
</dbReference>
<dbReference type="CDD" id="cd05400">
    <property type="entry name" value="NT_2-5OAS_ClassI-CCAase"/>
    <property type="match status" value="1"/>
</dbReference>
<evidence type="ECO:0000256" key="1">
    <source>
        <dbReference type="ARBA" id="ARBA00023118"/>
    </source>
</evidence>
<dbReference type="EMBL" id="VTVE01000001">
    <property type="protein sequence ID" value="NEX00457.1"/>
    <property type="molecule type" value="Genomic_DNA"/>
</dbReference>
<dbReference type="Gene3D" id="3.30.460.10">
    <property type="entry name" value="Beta Polymerase, domain 2"/>
    <property type="match status" value="1"/>
</dbReference>
<gene>
    <name evidence="3" type="ORF">F0Q01_00990</name>
</gene>
<evidence type="ECO:0000313" key="4">
    <source>
        <dbReference type="Proteomes" id="UP000473091"/>
    </source>
</evidence>
<accession>A0A6M0LF01</accession>
<organism evidence="3 4">
    <name type="scientific">Pseudobutyrivibrio xylanivorans</name>
    <dbReference type="NCBI Taxonomy" id="185007"/>
    <lineage>
        <taxon>Bacteria</taxon>
        <taxon>Bacillati</taxon>
        <taxon>Bacillota</taxon>
        <taxon>Clostridia</taxon>
        <taxon>Lachnospirales</taxon>
        <taxon>Lachnospiraceae</taxon>
        <taxon>Pseudobutyrivibrio</taxon>
    </lineage>
</organism>